<evidence type="ECO:0008006" key="3">
    <source>
        <dbReference type="Google" id="ProtNLM"/>
    </source>
</evidence>
<gene>
    <name evidence="1" type="ORF">QE152_g7159</name>
</gene>
<comment type="caution">
    <text evidence="1">The sequence shown here is derived from an EMBL/GenBank/DDBJ whole genome shotgun (WGS) entry which is preliminary data.</text>
</comment>
<organism evidence="1 2">
    <name type="scientific">Popillia japonica</name>
    <name type="common">Japanese beetle</name>
    <dbReference type="NCBI Taxonomy" id="7064"/>
    <lineage>
        <taxon>Eukaryota</taxon>
        <taxon>Metazoa</taxon>
        <taxon>Ecdysozoa</taxon>
        <taxon>Arthropoda</taxon>
        <taxon>Hexapoda</taxon>
        <taxon>Insecta</taxon>
        <taxon>Pterygota</taxon>
        <taxon>Neoptera</taxon>
        <taxon>Endopterygota</taxon>
        <taxon>Coleoptera</taxon>
        <taxon>Polyphaga</taxon>
        <taxon>Scarabaeiformia</taxon>
        <taxon>Scarabaeidae</taxon>
        <taxon>Rutelinae</taxon>
        <taxon>Popillia</taxon>
    </lineage>
</organism>
<accession>A0AAW1MFY8</accession>
<dbReference type="Proteomes" id="UP001458880">
    <property type="component" value="Unassembled WGS sequence"/>
</dbReference>
<evidence type="ECO:0000313" key="2">
    <source>
        <dbReference type="Proteomes" id="UP001458880"/>
    </source>
</evidence>
<keyword evidence="2" id="KW-1185">Reference proteome</keyword>
<name>A0AAW1MFY8_POPJA</name>
<protein>
    <recommendedName>
        <fullName evidence="3">HTH psq-type domain-containing protein</fullName>
    </recommendedName>
</protein>
<sequence>MQENGMKVATASKEFRIPRTTVSDKLAGKTDESMNTVGPAVVLGVDTENELVTWITSKAAKDFPTNREGLLYSVQQIVNSQNNLVLGVDAENELVTWITSKAAKDFPTNREGLLYSVQQIVNENELVTWITSKAAKDFPTNREGLLYSVQQIVKKTNIQTPSIDADNVNNKWVGVEEPEVIYSQQIMLITNGLELRSQKLWQTMRNGAPTQKITI</sequence>
<dbReference type="EMBL" id="JASPKY010000051">
    <property type="protein sequence ID" value="KAK9745169.1"/>
    <property type="molecule type" value="Genomic_DNA"/>
</dbReference>
<dbReference type="AlphaFoldDB" id="A0AAW1MFY8"/>
<evidence type="ECO:0000313" key="1">
    <source>
        <dbReference type="EMBL" id="KAK9745169.1"/>
    </source>
</evidence>
<proteinExistence type="predicted"/>
<reference evidence="1 2" key="1">
    <citation type="journal article" date="2024" name="BMC Genomics">
        <title>De novo assembly and annotation of Popillia japonica's genome with initial clues to its potential as an invasive pest.</title>
        <authorList>
            <person name="Cucini C."/>
            <person name="Boschi S."/>
            <person name="Funari R."/>
            <person name="Cardaioli E."/>
            <person name="Iannotti N."/>
            <person name="Marturano G."/>
            <person name="Paoli F."/>
            <person name="Bruttini M."/>
            <person name="Carapelli A."/>
            <person name="Frati F."/>
            <person name="Nardi F."/>
        </authorList>
    </citation>
    <scope>NUCLEOTIDE SEQUENCE [LARGE SCALE GENOMIC DNA]</scope>
    <source>
        <strain evidence="1">DMR45628</strain>
    </source>
</reference>